<comment type="caution">
    <text evidence="1">The sequence shown here is derived from an EMBL/GenBank/DDBJ whole genome shotgun (WGS) entry which is preliminary data.</text>
</comment>
<evidence type="ECO:0000313" key="1">
    <source>
        <dbReference type="EMBL" id="MCQ6288958.1"/>
    </source>
</evidence>
<organism evidence="1 2">
    <name type="scientific">Bacillus cereus</name>
    <dbReference type="NCBI Taxonomy" id="1396"/>
    <lineage>
        <taxon>Bacteria</taxon>
        <taxon>Bacillati</taxon>
        <taxon>Bacillota</taxon>
        <taxon>Bacilli</taxon>
        <taxon>Bacillales</taxon>
        <taxon>Bacillaceae</taxon>
        <taxon>Bacillus</taxon>
        <taxon>Bacillus cereus group</taxon>
    </lineage>
</organism>
<protein>
    <submittedName>
        <fullName evidence="1">Uncharacterized protein</fullName>
    </submittedName>
</protein>
<gene>
    <name evidence="1" type="ORF">NPM19_30730</name>
</gene>
<dbReference type="AlphaFoldDB" id="A0AAW5L409"/>
<proteinExistence type="predicted"/>
<accession>A0AAW5L409</accession>
<name>A0AAW5L409_BACCE</name>
<dbReference type="PROSITE" id="PS51257">
    <property type="entry name" value="PROKAR_LIPOPROTEIN"/>
    <property type="match status" value="1"/>
</dbReference>
<reference evidence="1" key="1">
    <citation type="submission" date="2022-07" db="EMBL/GenBank/DDBJ databases">
        <title>Identification and characterization of Bacillus thuringiensis and other Bacillus cereus group isolates from spinach by whole genome sequencing.</title>
        <authorList>
            <person name="Zao X."/>
            <person name="Zervas A."/>
            <person name="Hendriks M."/>
            <person name="Rajkovic A."/>
            <person name="Van Overbeek L."/>
            <person name="Hendriksen N.B."/>
            <person name="Uyttendaele M."/>
        </authorList>
    </citation>
    <scope>NUCLEOTIDE SEQUENCE</scope>
    <source>
        <strain evidence="1">781001F-1</strain>
    </source>
</reference>
<dbReference type="EMBL" id="JANHEB010000106">
    <property type="protein sequence ID" value="MCQ6288958.1"/>
    <property type="molecule type" value="Genomic_DNA"/>
</dbReference>
<dbReference type="Proteomes" id="UP001204643">
    <property type="component" value="Unassembled WGS sequence"/>
</dbReference>
<dbReference type="RefSeq" id="WP_256425475.1">
    <property type="nucleotide sequence ID" value="NZ_JANHDY010000131.1"/>
</dbReference>
<sequence>MEKATRYGETAPAIWSIHNGTTGCVYAQVGIPQVGDIEIQVYHHEGNGRFLLTVPEFNWCSYVGDFEIFHTSPPEDENDVFKGYRGYYLTMGDVEIVIPELQPYVRELKFIFSLLLSLLYKETTNELYRNTGTRSTIEEHIRYCKRTLESWHVYLAEE</sequence>
<evidence type="ECO:0000313" key="2">
    <source>
        <dbReference type="Proteomes" id="UP001204643"/>
    </source>
</evidence>